<evidence type="ECO:0000259" key="1">
    <source>
        <dbReference type="Pfam" id="PF24831"/>
    </source>
</evidence>
<sequence>MKVLVATAETQGARANDYHWATEGELVRVGEVCRKDRDDPDGGCGCGRGFGGLNSHRATTTARVAEVPLTRPEYVEAIRSSLQAQGWDPCACCSTDEADDLAEYVAGWPVGTIVERRLDLLHVRALPGELPAA</sequence>
<dbReference type="InterPro" id="IPR056132">
    <property type="entry name" value="DUF7715"/>
</dbReference>
<comment type="caution">
    <text evidence="2">The sequence shown here is derived from an EMBL/GenBank/DDBJ whole genome shotgun (WGS) entry which is preliminary data.</text>
</comment>
<dbReference type="Pfam" id="PF24831">
    <property type="entry name" value="DUF7715"/>
    <property type="match status" value="1"/>
</dbReference>
<name>A0A4R6V6D1_9PSEU</name>
<evidence type="ECO:0000313" key="3">
    <source>
        <dbReference type="Proteomes" id="UP000295705"/>
    </source>
</evidence>
<protein>
    <recommendedName>
        <fullName evidence="1">DUF7715 domain-containing protein</fullName>
    </recommendedName>
</protein>
<accession>A0A4R6V6D1</accession>
<feature type="domain" description="DUF7715" evidence="1">
    <location>
        <begin position="1"/>
        <end position="125"/>
    </location>
</feature>
<reference evidence="2 3" key="1">
    <citation type="submission" date="2019-03" db="EMBL/GenBank/DDBJ databases">
        <title>Genomic Encyclopedia of Type Strains, Phase IV (KMG-IV): sequencing the most valuable type-strain genomes for metagenomic binning, comparative biology and taxonomic classification.</title>
        <authorList>
            <person name="Goeker M."/>
        </authorList>
    </citation>
    <scope>NUCLEOTIDE SEQUENCE [LARGE SCALE GENOMIC DNA]</scope>
    <source>
        <strain evidence="2 3">DSM 45775</strain>
    </source>
</reference>
<keyword evidence="3" id="KW-1185">Reference proteome</keyword>
<dbReference type="AlphaFoldDB" id="A0A4R6V6D1"/>
<proteinExistence type="predicted"/>
<dbReference type="OrthoDB" id="3476326at2"/>
<dbReference type="EMBL" id="SNYO01000008">
    <property type="protein sequence ID" value="TDQ51774.1"/>
    <property type="molecule type" value="Genomic_DNA"/>
</dbReference>
<dbReference type="Proteomes" id="UP000295705">
    <property type="component" value="Unassembled WGS sequence"/>
</dbReference>
<organism evidence="2 3">
    <name type="scientific">Actinomycetospora succinea</name>
    <dbReference type="NCBI Taxonomy" id="663603"/>
    <lineage>
        <taxon>Bacteria</taxon>
        <taxon>Bacillati</taxon>
        <taxon>Actinomycetota</taxon>
        <taxon>Actinomycetes</taxon>
        <taxon>Pseudonocardiales</taxon>
        <taxon>Pseudonocardiaceae</taxon>
        <taxon>Actinomycetospora</taxon>
    </lineage>
</organism>
<gene>
    <name evidence="2" type="ORF">EV188_108135</name>
</gene>
<evidence type="ECO:0000313" key="2">
    <source>
        <dbReference type="EMBL" id="TDQ51774.1"/>
    </source>
</evidence>
<dbReference type="RefSeq" id="WP_133828739.1">
    <property type="nucleotide sequence ID" value="NZ_BAABHR010000040.1"/>
</dbReference>